<dbReference type="AlphaFoldDB" id="A0A564TYI8"/>
<dbReference type="Pfam" id="PF18050">
    <property type="entry name" value="Cyclophil_like2"/>
    <property type="match status" value="1"/>
</dbReference>
<dbReference type="Proteomes" id="UP000385544">
    <property type="component" value="Unassembled WGS sequence"/>
</dbReference>
<dbReference type="Gene3D" id="2.40.100.20">
    <property type="match status" value="1"/>
</dbReference>
<name>A0A564TYI8_STRCV</name>
<evidence type="ECO:0000313" key="2">
    <source>
        <dbReference type="EMBL" id="VUX12318.1"/>
    </source>
</evidence>
<organism evidence="2 3">
    <name type="scientific">Streptococcus constellatus</name>
    <dbReference type="NCBI Taxonomy" id="76860"/>
    <lineage>
        <taxon>Bacteria</taxon>
        <taxon>Bacillati</taxon>
        <taxon>Bacillota</taxon>
        <taxon>Bacilli</taxon>
        <taxon>Lactobacillales</taxon>
        <taxon>Streptococcaceae</taxon>
        <taxon>Streptococcus</taxon>
        <taxon>Streptococcus anginosus group</taxon>
    </lineage>
</organism>
<dbReference type="InterPro" id="IPR029000">
    <property type="entry name" value="Cyclophilin-like_dom_sf"/>
</dbReference>
<dbReference type="SUPFAM" id="SSF50891">
    <property type="entry name" value="Cyclophilin-like"/>
    <property type="match status" value="1"/>
</dbReference>
<sequence>MQLTINGQIITVDWADNPTVTALYNQVKNQPIEIKVRDYASMEKVGKLPETLPSSNEQISTDAGDITLYNGRDLAFYYNPNNYSLTPIGKIQGMSKDEIRRLLTSQKEMTVRFSSTD</sequence>
<feature type="domain" description="Cyclophilin-like" evidence="1">
    <location>
        <begin position="3"/>
        <end position="113"/>
    </location>
</feature>
<accession>A0A564TYI8</accession>
<dbReference type="InterPro" id="IPR041183">
    <property type="entry name" value="Cyclophilin-like"/>
</dbReference>
<reference evidence="2 3" key="1">
    <citation type="submission" date="2019-07" db="EMBL/GenBank/DDBJ databases">
        <authorList>
            <person name="Hibberd C M."/>
            <person name="Gehrig L. J."/>
            <person name="Chang H.-W."/>
            <person name="Venkatesh S."/>
        </authorList>
    </citation>
    <scope>NUCLEOTIDE SEQUENCE [LARGE SCALE GENOMIC DNA]</scope>
    <source>
        <strain evidence="2">Streptococcus_constellatus_SS_Bg39</strain>
    </source>
</reference>
<evidence type="ECO:0000259" key="1">
    <source>
        <dbReference type="Pfam" id="PF18050"/>
    </source>
</evidence>
<dbReference type="EMBL" id="CABHMZ010000033">
    <property type="protein sequence ID" value="VUX12318.1"/>
    <property type="molecule type" value="Genomic_DNA"/>
</dbReference>
<evidence type="ECO:0000313" key="3">
    <source>
        <dbReference type="Proteomes" id="UP000385544"/>
    </source>
</evidence>
<protein>
    <recommendedName>
        <fullName evidence="1">Cyclophilin-like domain-containing protein</fullName>
    </recommendedName>
</protein>
<proteinExistence type="predicted"/>
<gene>
    <name evidence="2" type="ORF">SCSS39_00070</name>
</gene>